<dbReference type="GO" id="GO:0008270">
    <property type="term" value="F:zinc ion binding"/>
    <property type="evidence" value="ECO:0007669"/>
    <property type="project" value="InterPro"/>
</dbReference>
<dbReference type="PANTHER" id="PTHR30304">
    <property type="entry name" value="D-TAGATOSE-1,6-BISPHOSPHATE ALDOLASE"/>
    <property type="match status" value="1"/>
</dbReference>
<dbReference type="Gene3D" id="3.20.20.70">
    <property type="entry name" value="Aldolase class I"/>
    <property type="match status" value="1"/>
</dbReference>
<feature type="binding site" evidence="2">
    <location>
        <position position="205"/>
    </location>
    <ligand>
        <name>Zn(2+)</name>
        <dbReference type="ChEBI" id="CHEBI:29105"/>
        <label>1</label>
        <note>catalytic</note>
    </ligand>
</feature>
<sequence>MLCRSADLIAEAHASGSGIAAFNVITLEHVQAVADAARRTGRPAIVQISQNAVRHHGGDVMPLAAAATAAARGGETRLALHLDHVEDMALLHRTAECGASSVMFDSSRLPDAENIAATREAARWAHGQGLFVEAELGEIGGKGSAHTPGVRTDPADAARFVDETGVDALAVAVGSSHAMVSRTAALDLRLIERISEAVPVPLVLHGSSGVPHTALRAAVKHGMTKINIGTLLNVSFTRAVRATLAQDPEVVDPRRYLGPARDAMTDAVSDCLMALTTSDSP</sequence>
<dbReference type="GO" id="GO:0016832">
    <property type="term" value="F:aldehyde-lyase activity"/>
    <property type="evidence" value="ECO:0007669"/>
    <property type="project" value="InterPro"/>
</dbReference>
<organism evidence="3">
    <name type="scientific">Streptomyces sp. R08</name>
    <dbReference type="NCBI Taxonomy" id="3238624"/>
    <lineage>
        <taxon>Bacteria</taxon>
        <taxon>Bacillati</taxon>
        <taxon>Actinomycetota</taxon>
        <taxon>Actinomycetes</taxon>
        <taxon>Kitasatosporales</taxon>
        <taxon>Streptomycetaceae</taxon>
        <taxon>Streptomyces</taxon>
    </lineage>
</organism>
<dbReference type="InterPro" id="IPR013785">
    <property type="entry name" value="Aldolase_TIM"/>
</dbReference>
<keyword evidence="2" id="KW-0862">Zinc</keyword>
<dbReference type="PANTHER" id="PTHR30304:SF0">
    <property type="entry name" value="D-TAGATOSE-1,6-BISPHOSPHATE ALDOLASE SUBUNIT GATY-RELATED"/>
    <property type="match status" value="1"/>
</dbReference>
<name>A0AB39MQC9_9ACTN</name>
<dbReference type="RefSeq" id="WP_369192106.1">
    <property type="nucleotide sequence ID" value="NZ_CP163431.1"/>
</dbReference>
<dbReference type="Pfam" id="PF01116">
    <property type="entry name" value="F_bP_aldolase"/>
    <property type="match status" value="1"/>
</dbReference>
<comment type="cofactor">
    <cofactor evidence="2">
        <name>Zn(2+)</name>
        <dbReference type="ChEBI" id="CHEBI:29105"/>
    </cofactor>
    <text evidence="2">Binds 2 Zn(2+) ions per subunit. One is catalytic and the other provides a structural contribution.</text>
</comment>
<feature type="binding site" evidence="2">
    <location>
        <position position="105"/>
    </location>
    <ligand>
        <name>Zn(2+)</name>
        <dbReference type="ChEBI" id="CHEBI:29105"/>
        <label>2</label>
    </ligand>
</feature>
<dbReference type="EMBL" id="CP163431">
    <property type="protein sequence ID" value="XDQ07317.1"/>
    <property type="molecule type" value="Genomic_DNA"/>
</dbReference>
<proteinExistence type="predicted"/>
<dbReference type="CDD" id="cd00947">
    <property type="entry name" value="TBP_aldolase_IIB"/>
    <property type="match status" value="1"/>
</dbReference>
<dbReference type="SUPFAM" id="SSF51569">
    <property type="entry name" value="Aldolase"/>
    <property type="match status" value="1"/>
</dbReference>
<protein>
    <submittedName>
        <fullName evidence="3">Ketose-bisphosphate aldolase</fullName>
    </submittedName>
</protein>
<gene>
    <name evidence="3" type="ORF">AB5J58_47155</name>
</gene>
<dbReference type="AlphaFoldDB" id="A0AB39MQC9"/>
<dbReference type="GO" id="GO:0005975">
    <property type="term" value="P:carbohydrate metabolic process"/>
    <property type="evidence" value="ECO:0007669"/>
    <property type="project" value="InterPro"/>
</dbReference>
<keyword evidence="2" id="KW-0479">Metal-binding</keyword>
<dbReference type="InterPro" id="IPR050246">
    <property type="entry name" value="Class_II_FBP_aldolase"/>
</dbReference>
<accession>A0AB39MQC9</accession>
<dbReference type="NCBIfam" id="TIGR00167">
    <property type="entry name" value="cbbA"/>
    <property type="match status" value="1"/>
</dbReference>
<dbReference type="InterPro" id="IPR000771">
    <property type="entry name" value="FBA_II"/>
</dbReference>
<feature type="binding site" evidence="2">
    <location>
        <position position="177"/>
    </location>
    <ligand>
        <name>Zn(2+)</name>
        <dbReference type="ChEBI" id="CHEBI:29105"/>
        <label>1</label>
        <note>catalytic</note>
    </ligand>
</feature>
<dbReference type="PIRSF" id="PIRSF001359">
    <property type="entry name" value="F_bP_aldolase_II"/>
    <property type="match status" value="1"/>
</dbReference>
<feature type="active site" description="Proton donor" evidence="1">
    <location>
        <position position="83"/>
    </location>
</feature>
<feature type="binding site" evidence="2">
    <location>
        <position position="135"/>
    </location>
    <ligand>
        <name>Zn(2+)</name>
        <dbReference type="ChEBI" id="CHEBI:29105"/>
        <label>2</label>
    </ligand>
</feature>
<feature type="binding site" evidence="2">
    <location>
        <position position="84"/>
    </location>
    <ligand>
        <name>Zn(2+)</name>
        <dbReference type="ChEBI" id="CHEBI:29105"/>
        <label>1</label>
        <note>catalytic</note>
    </ligand>
</feature>
<evidence type="ECO:0000256" key="1">
    <source>
        <dbReference type="PIRSR" id="PIRSR001359-1"/>
    </source>
</evidence>
<evidence type="ECO:0000313" key="3">
    <source>
        <dbReference type="EMBL" id="XDQ07317.1"/>
    </source>
</evidence>
<reference evidence="3" key="1">
    <citation type="submission" date="2024-07" db="EMBL/GenBank/DDBJ databases">
        <authorList>
            <person name="Yu S.T."/>
        </authorList>
    </citation>
    <scope>NUCLEOTIDE SEQUENCE</scope>
    <source>
        <strain evidence="3">R08</strain>
    </source>
</reference>
<evidence type="ECO:0000256" key="2">
    <source>
        <dbReference type="PIRSR" id="PIRSR001359-3"/>
    </source>
</evidence>